<dbReference type="Proteomes" id="UP001313282">
    <property type="component" value="Unassembled WGS sequence"/>
</dbReference>
<organism evidence="3 4">
    <name type="scientific">Orbilia javanica</name>
    <dbReference type="NCBI Taxonomy" id="47235"/>
    <lineage>
        <taxon>Eukaryota</taxon>
        <taxon>Fungi</taxon>
        <taxon>Dikarya</taxon>
        <taxon>Ascomycota</taxon>
        <taxon>Pezizomycotina</taxon>
        <taxon>Orbiliomycetes</taxon>
        <taxon>Orbiliales</taxon>
        <taxon>Orbiliaceae</taxon>
        <taxon>Orbilia</taxon>
    </lineage>
</organism>
<evidence type="ECO:0000313" key="4">
    <source>
        <dbReference type="Proteomes" id="UP001313282"/>
    </source>
</evidence>
<evidence type="ECO:0000313" key="3">
    <source>
        <dbReference type="EMBL" id="KAK6357246.1"/>
    </source>
</evidence>
<feature type="region of interest" description="Disordered" evidence="1">
    <location>
        <begin position="119"/>
        <end position="145"/>
    </location>
</feature>
<evidence type="ECO:0000256" key="1">
    <source>
        <dbReference type="SAM" id="MobiDB-lite"/>
    </source>
</evidence>
<feature type="signal peptide" evidence="2">
    <location>
        <begin position="1"/>
        <end position="19"/>
    </location>
</feature>
<sequence length="281" mass="30662">MHHLLALAVLSTLASQGLAGPIDINTNGILLSREALAEIPAYNISKRFDPKHHDEIGIGARDLLDHLNENYAHHNFVREASAPGNKTIRSYHIPNDLMDLAIRSFPLHKRHDNIVKKRELKKRSEPAPFGPLERHGLAKRSGGGDGSTSFIIKRVCGGGQRMKNEDFNAAVGIVCSQHNDYLRDFFASGAAEPPAYISFGPVALIDEQQIGDVTFSFGRDDSFPWVSVGYSCRRLTRLNNCAGEGITNGGSVITTSKNGYGSFYYAIIPGDVITGQPFNTG</sequence>
<evidence type="ECO:0000256" key="2">
    <source>
        <dbReference type="SAM" id="SignalP"/>
    </source>
</evidence>
<protein>
    <submittedName>
        <fullName evidence="3">Uncharacterized protein</fullName>
    </submittedName>
</protein>
<keyword evidence="2" id="KW-0732">Signal</keyword>
<gene>
    <name evidence="3" type="ORF">TWF718_001567</name>
</gene>
<proteinExistence type="predicted"/>
<name>A0AAN8N0Z1_9PEZI</name>
<keyword evidence="4" id="KW-1185">Reference proteome</keyword>
<reference evidence="3 4" key="1">
    <citation type="submission" date="2019-10" db="EMBL/GenBank/DDBJ databases">
        <authorList>
            <person name="Palmer J.M."/>
        </authorList>
    </citation>
    <scope>NUCLEOTIDE SEQUENCE [LARGE SCALE GENOMIC DNA]</scope>
    <source>
        <strain evidence="3 4">TWF718</strain>
    </source>
</reference>
<comment type="caution">
    <text evidence="3">The sequence shown here is derived from an EMBL/GenBank/DDBJ whole genome shotgun (WGS) entry which is preliminary data.</text>
</comment>
<accession>A0AAN8N0Z1</accession>
<dbReference type="EMBL" id="JAVHNR010000001">
    <property type="protein sequence ID" value="KAK6357246.1"/>
    <property type="molecule type" value="Genomic_DNA"/>
</dbReference>
<feature type="chain" id="PRO_5042897504" evidence="2">
    <location>
        <begin position="20"/>
        <end position="281"/>
    </location>
</feature>
<dbReference type="AlphaFoldDB" id="A0AAN8N0Z1"/>